<dbReference type="KEGG" id="cbd:CBUD_0516"/>
<keyword evidence="1" id="KW-0732">Signal</keyword>
<evidence type="ECO:0000313" key="3">
    <source>
        <dbReference type="Proteomes" id="UP000008555"/>
    </source>
</evidence>
<name>A9KBH8_COXBN</name>
<gene>
    <name evidence="2" type="ordered locus">CBUD_0516</name>
</gene>
<dbReference type="AlphaFoldDB" id="A9KBH8"/>
<dbReference type="Proteomes" id="UP000008555">
    <property type="component" value="Chromosome"/>
</dbReference>
<reference evidence="2 3" key="1">
    <citation type="journal article" date="2009" name="Infect. Immun.">
        <title>Comparative genomics reveal extensive transposon-mediated genomic plasticity and diversity among potential effector proteins within the genus Coxiella.</title>
        <authorList>
            <person name="Beare P.A."/>
            <person name="Unsworth N."/>
            <person name="Andoh M."/>
            <person name="Voth D.E."/>
            <person name="Omsland A."/>
            <person name="Gilk S.D."/>
            <person name="Williams K.P."/>
            <person name="Sobral B.W."/>
            <person name="Kupko J.J.III."/>
            <person name="Porcella S.F."/>
            <person name="Samuel J.E."/>
            <person name="Heinzen R.A."/>
        </authorList>
    </citation>
    <scope>NUCLEOTIDE SEQUENCE [LARGE SCALE GENOMIC DNA]</scope>
    <source>
        <strain evidence="2 3">Dugway 5J108-111</strain>
    </source>
</reference>
<protein>
    <submittedName>
        <fullName evidence="2">Uncharacterized protein</fullName>
    </submittedName>
</protein>
<sequence>MVKKLAVIAIGSLALASIISANAAPLESKKFTAVVANGALPYIKKLYTHSPWITVNCSAQKTVTKGASRVGYNNGEMKLITLIDSDHQKFSLTHLKPGKLNDGTIGVQLQFDPPASFETPLSPSPLSIECVYYYTK</sequence>
<dbReference type="HOGENOM" id="CLU_1871975_0_0_6"/>
<accession>A9KBH8</accession>
<feature type="chain" id="PRO_5002736419" evidence="1">
    <location>
        <begin position="24"/>
        <end position="136"/>
    </location>
</feature>
<organism evidence="2 3">
    <name type="scientific">Coxiella burnetii (strain Dugway 5J108-111)</name>
    <dbReference type="NCBI Taxonomy" id="434922"/>
    <lineage>
        <taxon>Bacteria</taxon>
        <taxon>Pseudomonadati</taxon>
        <taxon>Pseudomonadota</taxon>
        <taxon>Gammaproteobacteria</taxon>
        <taxon>Legionellales</taxon>
        <taxon>Coxiellaceae</taxon>
        <taxon>Coxiella</taxon>
    </lineage>
</organism>
<dbReference type="EMBL" id="CP000733">
    <property type="protein sequence ID" value="ABS76685.1"/>
    <property type="molecule type" value="Genomic_DNA"/>
</dbReference>
<evidence type="ECO:0000313" key="2">
    <source>
        <dbReference type="EMBL" id="ABS76685.1"/>
    </source>
</evidence>
<feature type="signal peptide" evidence="1">
    <location>
        <begin position="1"/>
        <end position="23"/>
    </location>
</feature>
<dbReference type="RefSeq" id="WP_011996606.1">
    <property type="nucleotide sequence ID" value="NC_009727.1"/>
</dbReference>
<proteinExistence type="predicted"/>
<evidence type="ECO:0000256" key="1">
    <source>
        <dbReference type="SAM" id="SignalP"/>
    </source>
</evidence>